<dbReference type="GO" id="GO:0080120">
    <property type="term" value="P:CAAX-box protein maturation"/>
    <property type="evidence" value="ECO:0007669"/>
    <property type="project" value="UniProtKB-ARBA"/>
</dbReference>
<evidence type="ECO:0000259" key="2">
    <source>
        <dbReference type="Pfam" id="PF02517"/>
    </source>
</evidence>
<comment type="caution">
    <text evidence="3">The sequence shown here is derived from an EMBL/GenBank/DDBJ whole genome shotgun (WGS) entry which is preliminary data.</text>
</comment>
<proteinExistence type="predicted"/>
<keyword evidence="1" id="KW-0812">Transmembrane</keyword>
<reference evidence="3 4" key="1">
    <citation type="submission" date="2019-08" db="EMBL/GenBank/DDBJ databases">
        <title>Bacillus genomes from the desert of Cuatro Cienegas, Coahuila.</title>
        <authorList>
            <person name="Olmedo-Alvarez G."/>
        </authorList>
    </citation>
    <scope>NUCLEOTIDE SEQUENCE [LARGE SCALE GENOMIC DNA]</scope>
    <source>
        <strain evidence="3 4">CH87b_3T</strain>
    </source>
</reference>
<feature type="transmembrane region" description="Helical" evidence="1">
    <location>
        <begin position="102"/>
        <end position="120"/>
    </location>
</feature>
<keyword evidence="1" id="KW-1133">Transmembrane helix</keyword>
<dbReference type="Pfam" id="PF02517">
    <property type="entry name" value="Rce1-like"/>
    <property type="match status" value="1"/>
</dbReference>
<feature type="transmembrane region" description="Helical" evidence="1">
    <location>
        <begin position="6"/>
        <end position="25"/>
    </location>
</feature>
<protein>
    <submittedName>
        <fullName evidence="3">CPBP family intramembrane metalloprotease</fullName>
    </submittedName>
</protein>
<feature type="transmembrane region" description="Helical" evidence="1">
    <location>
        <begin position="310"/>
        <end position="329"/>
    </location>
</feature>
<evidence type="ECO:0000313" key="3">
    <source>
        <dbReference type="EMBL" id="TYS88272.1"/>
    </source>
</evidence>
<evidence type="ECO:0000313" key="4">
    <source>
        <dbReference type="Proteomes" id="UP000324269"/>
    </source>
</evidence>
<dbReference type="STRING" id="189382.BHE18_02975"/>
<evidence type="ECO:0000256" key="1">
    <source>
        <dbReference type="SAM" id="Phobius"/>
    </source>
</evidence>
<dbReference type="AlphaFoldDB" id="A0A5D4U2X6"/>
<feature type="transmembrane region" description="Helical" evidence="1">
    <location>
        <begin position="439"/>
        <end position="459"/>
    </location>
</feature>
<feature type="transmembrane region" description="Helical" evidence="1">
    <location>
        <begin position="270"/>
        <end position="290"/>
    </location>
</feature>
<keyword evidence="3" id="KW-0482">Metalloprotease</keyword>
<feature type="transmembrane region" description="Helical" evidence="1">
    <location>
        <begin position="465"/>
        <end position="489"/>
    </location>
</feature>
<name>A0A5D4U2X6_9BACI</name>
<keyword evidence="1" id="KW-0472">Membrane</keyword>
<sequence length="512" mass="58014">MDTQLIISIIILITLAEVGAVILFVKYRRGDMDSNPFMTILKKEWIILFYALFKWKKGNDKGVQSYYYHKGSNYFWLFIALLHEQVIEGIVFHIYLKEIDPLRANILVVLHVYSILYMLGDYNLVRNSPIILKGNKVVMNIGVRRSLTFHIRDVDTIQPARTQYNKSGGIIHEKNAYHVSMLPRVFTRVFGMMDELKYEIIFKEPIYARGYFGQKKIVTKALISMDNPEPFIRDLQEKVECYVESEETEDHRLVAAAYEGKRPSIINWKVYFTLLILNILGALAIAPYAMARENLHEVMGLSKLSFTLFYVIQVLLEAGILLFIALWLAKKVKLKAPIIESFFNKTQPLHSFRKPVLKSALYGVLAGVAISIFSLIVSKPLGVDNSSLDEPAWWLGTLGSFGAAVNEESIFRLFLVTLLIWLQVKMFKGTATKAKKWTAIIVASLIFGSMHYGVAASNFDMTLGLFISMLVINGIGGLVFGALFVFVGLEFAMIAHFTADIVVHVVGPRVVE</sequence>
<dbReference type="InterPro" id="IPR003675">
    <property type="entry name" value="Rce1/LyrA-like_dom"/>
</dbReference>
<dbReference type="GO" id="GO:0004175">
    <property type="term" value="F:endopeptidase activity"/>
    <property type="evidence" value="ECO:0007669"/>
    <property type="project" value="UniProtKB-ARBA"/>
</dbReference>
<keyword evidence="3" id="KW-0378">Hydrolase</keyword>
<dbReference type="OrthoDB" id="378663at2"/>
<feature type="transmembrane region" description="Helical" evidence="1">
    <location>
        <begin position="74"/>
        <end position="96"/>
    </location>
</feature>
<accession>A0A5D4U2X6</accession>
<dbReference type="GO" id="GO:0006508">
    <property type="term" value="P:proteolysis"/>
    <property type="evidence" value="ECO:0007669"/>
    <property type="project" value="UniProtKB-KW"/>
</dbReference>
<keyword evidence="3" id="KW-0645">Protease</keyword>
<dbReference type="EMBL" id="VTEZ01000001">
    <property type="protein sequence ID" value="TYS88272.1"/>
    <property type="molecule type" value="Genomic_DNA"/>
</dbReference>
<dbReference type="Proteomes" id="UP000324269">
    <property type="component" value="Unassembled WGS sequence"/>
</dbReference>
<dbReference type="GO" id="GO:0008237">
    <property type="term" value="F:metallopeptidase activity"/>
    <property type="evidence" value="ECO:0007669"/>
    <property type="project" value="UniProtKB-KW"/>
</dbReference>
<feature type="domain" description="CAAX prenyl protease 2/Lysostaphin resistance protein A-like" evidence="2">
    <location>
        <begin position="392"/>
        <end position="501"/>
    </location>
</feature>
<dbReference type="RefSeq" id="WP_148967564.1">
    <property type="nucleotide sequence ID" value="NZ_JBNIKW010000001.1"/>
</dbReference>
<feature type="transmembrane region" description="Helical" evidence="1">
    <location>
        <begin position="360"/>
        <end position="378"/>
    </location>
</feature>
<organism evidence="3 4">
    <name type="scientific">Rossellomorea aquimaris</name>
    <dbReference type="NCBI Taxonomy" id="189382"/>
    <lineage>
        <taxon>Bacteria</taxon>
        <taxon>Bacillati</taxon>
        <taxon>Bacillota</taxon>
        <taxon>Bacilli</taxon>
        <taxon>Bacillales</taxon>
        <taxon>Bacillaceae</taxon>
        <taxon>Rossellomorea</taxon>
    </lineage>
</organism>
<gene>
    <name evidence="3" type="ORF">FZC85_02195</name>
</gene>